<feature type="signal peptide" evidence="1">
    <location>
        <begin position="1"/>
        <end position="20"/>
    </location>
</feature>
<dbReference type="AlphaFoldDB" id="A0A182S8N8"/>
<organism evidence="2 3">
    <name type="scientific">Anopheles maculatus</name>
    <dbReference type="NCBI Taxonomy" id="74869"/>
    <lineage>
        <taxon>Eukaryota</taxon>
        <taxon>Metazoa</taxon>
        <taxon>Ecdysozoa</taxon>
        <taxon>Arthropoda</taxon>
        <taxon>Hexapoda</taxon>
        <taxon>Insecta</taxon>
        <taxon>Pterygota</taxon>
        <taxon>Neoptera</taxon>
        <taxon>Endopterygota</taxon>
        <taxon>Diptera</taxon>
        <taxon>Nematocera</taxon>
        <taxon>Culicoidea</taxon>
        <taxon>Culicidae</taxon>
        <taxon>Anophelinae</taxon>
        <taxon>Anopheles</taxon>
        <taxon>Anopheles maculatus group</taxon>
    </lineage>
</organism>
<evidence type="ECO:0000313" key="2">
    <source>
        <dbReference type="EnsemblMetazoa" id="AMAM001895-PA"/>
    </source>
</evidence>
<sequence length="174" mass="18608">MQISIISVLCIALAVGLTTGIPLFYESAKVLNKVEFSDLGIDGDRIDPLIDDSEEEQQLRNITEKSATESVDATEETQNVLKVTVISTNVLPDVDATGVPSIGTTEATNVTLTTTEMITATTPESMTLVNDTSGYVIQTSETSTAEVDIATLVLATEVMPKLPTLDDIEPKEET</sequence>
<reference evidence="2" key="2">
    <citation type="submission" date="2020-05" db="UniProtKB">
        <authorList>
            <consortium name="EnsemblMetazoa"/>
        </authorList>
    </citation>
    <scope>IDENTIFICATION</scope>
    <source>
        <strain evidence="2">maculatus3</strain>
    </source>
</reference>
<evidence type="ECO:0000313" key="3">
    <source>
        <dbReference type="Proteomes" id="UP000075901"/>
    </source>
</evidence>
<name>A0A182S8N8_9DIPT</name>
<keyword evidence="3" id="KW-1185">Reference proteome</keyword>
<dbReference type="Proteomes" id="UP000075901">
    <property type="component" value="Unassembled WGS sequence"/>
</dbReference>
<evidence type="ECO:0000256" key="1">
    <source>
        <dbReference type="SAM" id="SignalP"/>
    </source>
</evidence>
<proteinExistence type="predicted"/>
<protein>
    <submittedName>
        <fullName evidence="2">Uncharacterized protein</fullName>
    </submittedName>
</protein>
<accession>A0A182S8N8</accession>
<dbReference type="EnsemblMetazoa" id="AMAM001895-RA">
    <property type="protein sequence ID" value="AMAM001895-PA"/>
    <property type="gene ID" value="AMAM001895"/>
</dbReference>
<dbReference type="VEuPathDB" id="VectorBase:AMAM001895"/>
<keyword evidence="1" id="KW-0732">Signal</keyword>
<reference evidence="3" key="1">
    <citation type="submission" date="2013-09" db="EMBL/GenBank/DDBJ databases">
        <title>The Genome Sequence of Anopheles maculatus species B.</title>
        <authorList>
            <consortium name="The Broad Institute Genomics Platform"/>
            <person name="Neafsey D.E."/>
            <person name="Besansky N."/>
            <person name="Howell P."/>
            <person name="Walton C."/>
            <person name="Young S.K."/>
            <person name="Zeng Q."/>
            <person name="Gargeya S."/>
            <person name="Fitzgerald M."/>
            <person name="Haas B."/>
            <person name="Abouelleil A."/>
            <person name="Allen A.W."/>
            <person name="Alvarado L."/>
            <person name="Arachchi H.M."/>
            <person name="Berlin A.M."/>
            <person name="Chapman S.B."/>
            <person name="Gainer-Dewar J."/>
            <person name="Goldberg J."/>
            <person name="Griggs A."/>
            <person name="Gujja S."/>
            <person name="Hansen M."/>
            <person name="Howarth C."/>
            <person name="Imamovic A."/>
            <person name="Ireland A."/>
            <person name="Larimer J."/>
            <person name="McCowan C."/>
            <person name="Murphy C."/>
            <person name="Pearson M."/>
            <person name="Poon T.W."/>
            <person name="Priest M."/>
            <person name="Roberts A."/>
            <person name="Saif S."/>
            <person name="Shea T."/>
            <person name="Sisk P."/>
            <person name="Sykes S."/>
            <person name="Wortman J."/>
            <person name="Nusbaum C."/>
            <person name="Birren B."/>
        </authorList>
    </citation>
    <scope>NUCLEOTIDE SEQUENCE [LARGE SCALE GENOMIC DNA]</scope>
    <source>
        <strain evidence="3">maculatus3</strain>
    </source>
</reference>
<feature type="chain" id="PRO_5008135598" evidence="1">
    <location>
        <begin position="21"/>
        <end position="174"/>
    </location>
</feature>